<keyword evidence="1" id="KW-1133">Transmembrane helix</keyword>
<evidence type="ECO:0000256" key="1">
    <source>
        <dbReference type="SAM" id="Phobius"/>
    </source>
</evidence>
<protein>
    <submittedName>
        <fullName evidence="2">Uncharacterized protein</fullName>
    </submittedName>
</protein>
<accession>A0ABY4DD15</accession>
<evidence type="ECO:0000313" key="3">
    <source>
        <dbReference type="Proteomes" id="UP000829708"/>
    </source>
</evidence>
<dbReference type="RefSeq" id="WP_244773838.1">
    <property type="nucleotide sequence ID" value="NZ_CP094929.1"/>
</dbReference>
<dbReference type="EMBL" id="CP094929">
    <property type="protein sequence ID" value="UOM51970.1"/>
    <property type="molecule type" value="Genomic_DNA"/>
</dbReference>
<keyword evidence="1" id="KW-0812">Transmembrane</keyword>
<feature type="transmembrane region" description="Helical" evidence="1">
    <location>
        <begin position="35"/>
        <end position="54"/>
    </location>
</feature>
<reference evidence="3" key="1">
    <citation type="journal article" date="2024" name="J Bioinform Genom">
        <title>Complete genome sequence of the type strain bacterium Sphaerochaeta associata GLS2t (VKM B-2742)t.</title>
        <authorList>
            <person name="Troshina O.Y."/>
            <person name="Tepeeva A.N."/>
            <person name="Arzamasceva V.O."/>
            <person name="Whitman W.B."/>
            <person name="Varghese N."/>
            <person name="Shapiro N."/>
            <person name="Woyke T."/>
            <person name="Kripides N.C."/>
            <person name="Vasilenko O.V."/>
        </authorList>
    </citation>
    <scope>NUCLEOTIDE SEQUENCE [LARGE SCALE GENOMIC DNA]</scope>
    <source>
        <strain evidence="3">GLS2T</strain>
    </source>
</reference>
<proteinExistence type="predicted"/>
<sequence>MVVYQQVSERCGLFVKKICIDVPSPTSCQGHTACFWVLITVGCGGWVLKLYQFLLKHFFFQKDKANQLGCNYMPCKVKNENEGCKQGFFFLAKQPDSCLILNIECNEVP</sequence>
<keyword evidence="3" id="KW-1185">Reference proteome</keyword>
<gene>
    <name evidence="2" type="ORF">MUG09_04160</name>
</gene>
<evidence type="ECO:0000313" key="2">
    <source>
        <dbReference type="EMBL" id="UOM51970.1"/>
    </source>
</evidence>
<keyword evidence="1" id="KW-0472">Membrane</keyword>
<name>A0ABY4DD15_9SPIR</name>
<dbReference type="Proteomes" id="UP000829708">
    <property type="component" value="Chromosome"/>
</dbReference>
<organism evidence="2 3">
    <name type="scientific">Sphaerochaeta associata</name>
    <dbReference type="NCBI Taxonomy" id="1129264"/>
    <lineage>
        <taxon>Bacteria</taxon>
        <taxon>Pseudomonadati</taxon>
        <taxon>Spirochaetota</taxon>
        <taxon>Spirochaetia</taxon>
        <taxon>Spirochaetales</taxon>
        <taxon>Sphaerochaetaceae</taxon>
        <taxon>Sphaerochaeta</taxon>
    </lineage>
</organism>